<accession>A0A395N165</accession>
<feature type="region of interest" description="Disordered" evidence="1">
    <location>
        <begin position="1014"/>
        <end position="1034"/>
    </location>
</feature>
<comment type="caution">
    <text evidence="2">The sequence shown here is derived from an EMBL/GenBank/DDBJ whole genome shotgun (WGS) entry which is preliminary data.</text>
</comment>
<evidence type="ECO:0000313" key="3">
    <source>
        <dbReference type="Proteomes" id="UP000265631"/>
    </source>
</evidence>
<reference evidence="2 3" key="1">
    <citation type="journal article" date="2018" name="PLoS Pathog.">
        <title>Evolution of structural diversity of trichothecenes, a family of toxins produced by plant pathogenic and entomopathogenic fungi.</title>
        <authorList>
            <person name="Proctor R.H."/>
            <person name="McCormick S.P."/>
            <person name="Kim H.S."/>
            <person name="Cardoza R.E."/>
            <person name="Stanley A.M."/>
            <person name="Lindo L."/>
            <person name="Kelly A."/>
            <person name="Brown D.W."/>
            <person name="Lee T."/>
            <person name="Vaughan M.M."/>
            <person name="Alexander N.J."/>
            <person name="Busman M."/>
            <person name="Gutierrez S."/>
        </authorList>
    </citation>
    <scope>NUCLEOTIDE SEQUENCE [LARGE SCALE GENOMIC DNA]</scope>
    <source>
        <strain evidence="2 3">NRRL 13405</strain>
    </source>
</reference>
<proteinExistence type="predicted"/>
<evidence type="ECO:0000256" key="1">
    <source>
        <dbReference type="SAM" id="MobiDB-lite"/>
    </source>
</evidence>
<feature type="compositionally biased region" description="Basic and acidic residues" evidence="1">
    <location>
        <begin position="1235"/>
        <end position="1253"/>
    </location>
</feature>
<dbReference type="Proteomes" id="UP000265631">
    <property type="component" value="Unassembled WGS sequence"/>
</dbReference>
<sequence>MTTNPRSSNRPSRQQPLHGSQSLPEHGPRYPTPRKASIQGSYEYIHYRPIWTDPTWQDEGPARDKTAFKICDPIFDRLRPALLPRDNFSNPTIYAQRFGIFPGRTDGRSRASPTRSESRKLFNVSTDIKTGKQLFDRFDELAKDAGQHVDDYMEQARPDMQKMNDVDQKYMQQYEDLLIDEHWQNILFGSLTMDEILAEGYFVRDNTEVNQLSGPLYGLFDRERWVDCRERGKTAESPRYVYTLDGKREEWDPRNNDRVWDVLQPALQLATRLLLMDENFIDGLKDITNRFWVEESLFIDMENQNRDKKVRFLRDREALGPRKVEGAQKLKDTGIDTNSLSWEALCRIFSIKLNSGFVSEGKTTTDYFRLGYCSAPEFFFDHHDTKITVHIDAELVWPLLVDKYTKSEKLMANIVLASCIAHEMMHAFVSSTYKWLREPVSFGITDPEQIAACRKLDVALRDYENRDRWDEPCFEDDHFGEVGHAYQEHVMAGGYWPFTYSTTEFVTPPLLHTAAGLISLQLRSEGERNEVPNLEESDAHYTILSHFVRFEGVNKFFSQSFWDVAIEKYGSAALREPSKKPHKFNFYPADHCYDNLTIECLNVDPEREQLLVKIMNKLRKEGRYILYNYLYNIMTETTSYDLMTNRLIVAIGRWVDVQPWAKPGGEIQMILCEFAAHMNQVHLADSDTKSLELLYEIWDKTREKLGCTADWDAEMLYQNTAPFDNRRELWAQKLQSGKIEHFEGRVVPKLMDFAKIVERELAHHETLLCELYQGGSTFFDLWVSDLPEAMPIWREHVNDLQVVFKDLGTLLNIIGGGMKRLEGNWGQRILTLGRRVEDLVRLLELDASNHNWRDLMWTLPMLRKSRRLPHQRYYFLAKKEMLKLTGTDLLDFQSLRRQFDRIFSLQGYKIPLLGDDTDELSIAQRLSGTLDDDRGDDVRDQQIRGPSTGIFDLDGVKNLVGRLNEEQKAVKEANNIRIASNLHSNRGVTTLQGEAISQAGRTPLIPPKFQQMQMDNQPVPLSDPRSFNGNSGSFSVYSGTDSPFPANEPNQPSAWVANSAADLAARANRPLGGATPAAHGIMPHPYAVRETATEDLLHTAAFSIPSRDPSTFVNQHPREIMAAPVTTLGAGPLGVTYQQREQVIDSDSDIDVPAGGHAAKAGAVLDARYSSSDTDFSEDETGEGSNTTPLWTSDEDEQVSTGSDELSKSKKYEKGVKRQTLKRKSSWAPGPVKKQRAEPSKPERQSVRVEHASKVIHRKRKGESKSWGKVLSGLSGGY</sequence>
<dbReference type="AlphaFoldDB" id="A0A395N165"/>
<feature type="compositionally biased region" description="Basic and acidic residues" evidence="1">
    <location>
        <begin position="1205"/>
        <end position="1216"/>
    </location>
</feature>
<keyword evidence="3" id="KW-1185">Reference proteome</keyword>
<dbReference type="EMBL" id="PXXK01000038">
    <property type="protein sequence ID" value="RFN53695.1"/>
    <property type="molecule type" value="Genomic_DNA"/>
</dbReference>
<protein>
    <submittedName>
        <fullName evidence="2">Uncharacterized protein</fullName>
    </submittedName>
</protein>
<feature type="compositionally biased region" description="Polar residues" evidence="1">
    <location>
        <begin position="1"/>
        <end position="23"/>
    </location>
</feature>
<organism evidence="2 3">
    <name type="scientific">Fusarium flagelliforme</name>
    <dbReference type="NCBI Taxonomy" id="2675880"/>
    <lineage>
        <taxon>Eukaryota</taxon>
        <taxon>Fungi</taxon>
        <taxon>Dikarya</taxon>
        <taxon>Ascomycota</taxon>
        <taxon>Pezizomycotina</taxon>
        <taxon>Sordariomycetes</taxon>
        <taxon>Hypocreomycetidae</taxon>
        <taxon>Hypocreales</taxon>
        <taxon>Nectriaceae</taxon>
        <taxon>Fusarium</taxon>
        <taxon>Fusarium incarnatum-equiseti species complex</taxon>
    </lineage>
</organism>
<evidence type="ECO:0000313" key="2">
    <source>
        <dbReference type="EMBL" id="RFN53695.1"/>
    </source>
</evidence>
<feature type="compositionally biased region" description="Polar residues" evidence="1">
    <location>
        <begin position="1025"/>
        <end position="1034"/>
    </location>
</feature>
<gene>
    <name evidence="2" type="ORF">FIE12Z_2036</name>
</gene>
<name>A0A395N165_9HYPO</name>
<feature type="region of interest" description="Disordered" evidence="1">
    <location>
        <begin position="1171"/>
        <end position="1278"/>
    </location>
</feature>
<feature type="region of interest" description="Disordered" evidence="1">
    <location>
        <begin position="1"/>
        <end position="35"/>
    </location>
</feature>
<dbReference type="STRING" id="2594813.A0A395N165"/>